<evidence type="ECO:0000313" key="3">
    <source>
        <dbReference type="EMBL" id="ATZ81027.1"/>
    </source>
</evidence>
<dbReference type="Gene3D" id="3.30.930.10">
    <property type="entry name" value="Bira Bifunctional Protein, Domain 2"/>
    <property type="match status" value="1"/>
</dbReference>
<dbReference type="Proteomes" id="UP000240325">
    <property type="component" value="Segment"/>
</dbReference>
<dbReference type="UniPathway" id="UPA00537">
    <property type="reaction ID" value="UER00595"/>
</dbReference>
<sequence length="396" mass="45451">MFTFTKKFLNLHANSYANIFANNYTNGMTRLVNCIRPDGTLIYADKFCTPSYVFTYPSSFDSKNGTMIYDSDINSHIMVHPCNPMLTNCYESYLMDNHDSPISFARIPKKSVVIGYNQCAYAELNLTNIANNDILICRRTTGGGAVYLDEKQILFGIVGNNKKVSRDAFIDVIVKFIKKKFGYDAIPTGKNDISVDGKKVAGLAYKSSGDKNLCHACILISSEIDIMEQYLTPNKIKTDYHCIKSIDKRVQNLAKRPKDMCDMSDYCLEITNIFKKEFYGSETIGETQYLHESDLFVVADQFNKINNINFILRKNKDKTNASHFAKKFDNLGFFEIYLFFDNEKRIKDIHCNTDFLDIKFPENLSNFILNKKITEIHLDNPDNNINIVIEFIKSNY</sequence>
<dbReference type="InterPro" id="IPR004143">
    <property type="entry name" value="BPL_LPL_catalytic"/>
</dbReference>
<dbReference type="PROSITE" id="PS51733">
    <property type="entry name" value="BPL_LPL_CATALYTIC"/>
    <property type="match status" value="1"/>
</dbReference>
<evidence type="ECO:0000259" key="2">
    <source>
        <dbReference type="PROSITE" id="PS51733"/>
    </source>
</evidence>
<dbReference type="InterPro" id="IPR004562">
    <property type="entry name" value="LipoylTrfase_LipoateP_Ligase"/>
</dbReference>
<dbReference type="PANTHER" id="PTHR12561">
    <property type="entry name" value="LIPOATE-PROTEIN LIGASE"/>
    <property type="match status" value="1"/>
</dbReference>
<comment type="pathway">
    <text evidence="1">Protein modification; protein lipoylation via exogenous pathway; protein N(6)-(lipoyl)lysine from lipoate: step 2/2.</text>
</comment>
<dbReference type="GO" id="GO:0016874">
    <property type="term" value="F:ligase activity"/>
    <property type="evidence" value="ECO:0007669"/>
    <property type="project" value="UniProtKB-KW"/>
</dbReference>
<organism evidence="3">
    <name type="scientific">Bodo saltans virus</name>
    <dbReference type="NCBI Taxonomy" id="2024608"/>
    <lineage>
        <taxon>Viruses</taxon>
        <taxon>Varidnaviria</taxon>
        <taxon>Bamfordvirae</taxon>
        <taxon>Nucleocytoviricota</taxon>
        <taxon>Megaviricetes</taxon>
        <taxon>Imitervirales</taxon>
        <taxon>Mimiviridae</taxon>
        <taxon>Klosneuvirinae</taxon>
        <taxon>Theiavirus</taxon>
        <taxon>Theiavirus salishense</taxon>
    </lineage>
</organism>
<evidence type="ECO:0000256" key="1">
    <source>
        <dbReference type="ARBA" id="ARBA00005085"/>
    </source>
</evidence>
<keyword evidence="4" id="KW-1185">Reference proteome</keyword>
<accession>A0A2H4UVX5</accession>
<dbReference type="EMBL" id="MF782455">
    <property type="protein sequence ID" value="ATZ81027.1"/>
    <property type="molecule type" value="Genomic_DNA"/>
</dbReference>
<dbReference type="SUPFAM" id="SSF55681">
    <property type="entry name" value="Class II aaRS and biotin synthetases"/>
    <property type="match status" value="1"/>
</dbReference>
<gene>
    <name evidence="3" type="ORF">BMW23_0982</name>
</gene>
<protein>
    <submittedName>
        <fullName evidence="3">Lipoate-protein ligase</fullName>
    </submittedName>
</protein>
<name>A0A2H4UVX5_9VIRU</name>
<dbReference type="GO" id="GO:0009249">
    <property type="term" value="P:protein lipoylation"/>
    <property type="evidence" value="ECO:0007669"/>
    <property type="project" value="InterPro"/>
</dbReference>
<evidence type="ECO:0000313" key="4">
    <source>
        <dbReference type="Proteomes" id="UP000240325"/>
    </source>
</evidence>
<dbReference type="InterPro" id="IPR045864">
    <property type="entry name" value="aa-tRNA-synth_II/BPL/LPL"/>
</dbReference>
<reference evidence="3" key="1">
    <citation type="journal article" date="2017" name="Elife">
        <title>The kinetoplastid-infecting Bodo saltans virus (BsV), a window into the most abundant giant viruses in the sea.</title>
        <authorList>
            <person name="Deeg C.M."/>
            <person name="Chow C.-E.T."/>
            <person name="Suttle C.A."/>
        </authorList>
    </citation>
    <scope>NUCLEOTIDE SEQUENCE</scope>
    <source>
        <strain evidence="3">NG1</strain>
    </source>
</reference>
<feature type="domain" description="BPL/LPL catalytic" evidence="2">
    <location>
        <begin position="96"/>
        <end position="282"/>
    </location>
</feature>
<dbReference type="PANTHER" id="PTHR12561:SF3">
    <property type="entry name" value="LIPOYLTRANSFERASE 1, MITOCHONDRIAL"/>
    <property type="match status" value="1"/>
</dbReference>
<dbReference type="Pfam" id="PF21948">
    <property type="entry name" value="LplA-B_cat"/>
    <property type="match status" value="1"/>
</dbReference>
<proteinExistence type="predicted"/>
<keyword evidence="3" id="KW-0436">Ligase</keyword>
<dbReference type="GO" id="GO:0017118">
    <property type="term" value="F:lipoyltransferase activity"/>
    <property type="evidence" value="ECO:0007669"/>
    <property type="project" value="TreeGrafter"/>
</dbReference>